<protein>
    <submittedName>
        <fullName evidence="1">DUF2793 domain-containing protein</fullName>
    </submittedName>
</protein>
<organism evidence="1 2">
    <name type="scientific">Rhabdonatronobacter sediminivivens</name>
    <dbReference type="NCBI Taxonomy" id="2743469"/>
    <lineage>
        <taxon>Bacteria</taxon>
        <taxon>Pseudomonadati</taxon>
        <taxon>Pseudomonadota</taxon>
        <taxon>Alphaproteobacteria</taxon>
        <taxon>Rhodobacterales</taxon>
        <taxon>Paracoccaceae</taxon>
        <taxon>Rhabdonatronobacter</taxon>
    </lineage>
</organism>
<dbReference type="AlphaFoldDB" id="A0A7Z0I1H1"/>
<evidence type="ECO:0000313" key="1">
    <source>
        <dbReference type="EMBL" id="NYS26205.1"/>
    </source>
</evidence>
<dbReference type="InterPro" id="IPR021251">
    <property type="entry name" value="DUF2793"/>
</dbReference>
<proteinExistence type="predicted"/>
<sequence length="369" mass="37978">MSDLSARLGLPYLMPAQAQKHVTHNEALARLDLLVQLVVQGFEASTPPETPQEGQIWALGPAPTGAWAGQAGALAAWVDGVWQFIPPQTGWRAVQVGSEGAELRLFTTAGWAVPQAALPDSLPGLGINTSHDSTNRLAVAAEATLLSHAGAGHQLKLNKAAATDTASLLFQTGWGGRAEMGTAGTDDFAIKVSADGSAWADALVIDRASGRAALPNGATIAGTEAYRRGNILGTVSQSGGVPTGAVIDAGANANGHYVRFADGTMITATRFTITESSSFDARLTANATLPAAFHSIASMYPQLSLPIHSSSALSGVDRTDIESWGCAQPGGTGSFSTTQIGCSVFCKPGTVSAGASIADMYLTVTGRWF</sequence>
<dbReference type="Pfam" id="PF10983">
    <property type="entry name" value="DUF2793"/>
    <property type="match status" value="1"/>
</dbReference>
<accession>A0A7Z0I1H1</accession>
<evidence type="ECO:0000313" key="2">
    <source>
        <dbReference type="Proteomes" id="UP000529417"/>
    </source>
</evidence>
<dbReference type="RefSeq" id="WP_179907001.1">
    <property type="nucleotide sequence ID" value="NZ_JACBXS010000036.1"/>
</dbReference>
<reference evidence="1 2" key="1">
    <citation type="journal article" date="2000" name="Arch. Microbiol.">
        <title>Rhodobaca bogoriensis gen. nov. and sp. nov., an alkaliphilic purple nonsulfur bacterium from African Rift Valley soda lakes.</title>
        <authorList>
            <person name="Milford A.D."/>
            <person name="Achenbach L.A."/>
            <person name="Jung D.O."/>
            <person name="Madigan M.T."/>
        </authorList>
    </citation>
    <scope>NUCLEOTIDE SEQUENCE [LARGE SCALE GENOMIC DNA]</scope>
    <source>
        <strain evidence="1 2">2376</strain>
    </source>
</reference>
<keyword evidence="2" id="KW-1185">Reference proteome</keyword>
<dbReference type="Proteomes" id="UP000529417">
    <property type="component" value="Unassembled WGS sequence"/>
</dbReference>
<comment type="caution">
    <text evidence="1">The sequence shown here is derived from an EMBL/GenBank/DDBJ whole genome shotgun (WGS) entry which is preliminary data.</text>
</comment>
<name>A0A7Z0I1H1_9RHOB</name>
<dbReference type="EMBL" id="JACBXS010000036">
    <property type="protein sequence ID" value="NYS26205.1"/>
    <property type="molecule type" value="Genomic_DNA"/>
</dbReference>
<gene>
    <name evidence="1" type="ORF">HUK65_14515</name>
</gene>